<reference evidence="2 3" key="1">
    <citation type="submission" date="2023-08" db="EMBL/GenBank/DDBJ databases">
        <authorList>
            <person name="Joshi A."/>
            <person name="Thite S."/>
        </authorList>
    </citation>
    <scope>NUCLEOTIDE SEQUENCE [LARGE SCALE GENOMIC DNA]</scope>
    <source>
        <strain evidence="2 3">AC40</strain>
    </source>
</reference>
<name>A0ABT9GXE9_9GAMM</name>
<comment type="caution">
    <text evidence="2">The sequence shown here is derived from an EMBL/GenBank/DDBJ whole genome shotgun (WGS) entry which is preliminary data.</text>
</comment>
<dbReference type="SMART" id="SM00986">
    <property type="entry name" value="UDG"/>
    <property type="match status" value="1"/>
</dbReference>
<dbReference type="EC" id="3.2.2.15" evidence="2"/>
<keyword evidence="2" id="KW-0378">Hydrolase</keyword>
<dbReference type="InterPro" id="IPR005122">
    <property type="entry name" value="Uracil-DNA_glycosylase-like"/>
</dbReference>
<dbReference type="EMBL" id="JAUZVZ010000006">
    <property type="protein sequence ID" value="MDP4535722.1"/>
    <property type="molecule type" value="Genomic_DNA"/>
</dbReference>
<proteinExistence type="predicted"/>
<dbReference type="SUPFAM" id="SSF52141">
    <property type="entry name" value="Uracil-DNA glycosylase-like"/>
    <property type="match status" value="1"/>
</dbReference>
<keyword evidence="3" id="KW-1185">Reference proteome</keyword>
<gene>
    <name evidence="2" type="ORF">Q3O60_05950</name>
</gene>
<dbReference type="InterPro" id="IPR036895">
    <property type="entry name" value="Uracil-DNA_glycosylase-like_sf"/>
</dbReference>
<accession>A0ABT9GXE9</accession>
<dbReference type="RefSeq" id="WP_305892984.1">
    <property type="nucleotide sequence ID" value="NZ_JAUZVZ010000006.1"/>
</dbReference>
<dbReference type="GO" id="GO:0033958">
    <property type="term" value="F:DNA-deoxyinosine glycosylase activity"/>
    <property type="evidence" value="ECO:0007669"/>
    <property type="project" value="UniProtKB-EC"/>
</dbReference>
<keyword evidence="2" id="KW-0326">Glycosidase</keyword>
<dbReference type="CDD" id="cd10032">
    <property type="entry name" value="UDG-F6_HDG"/>
    <property type="match status" value="1"/>
</dbReference>
<evidence type="ECO:0000313" key="2">
    <source>
        <dbReference type="EMBL" id="MDP4535722.1"/>
    </source>
</evidence>
<evidence type="ECO:0000259" key="1">
    <source>
        <dbReference type="SMART" id="SM00986"/>
    </source>
</evidence>
<dbReference type="Proteomes" id="UP001231616">
    <property type="component" value="Unassembled WGS sequence"/>
</dbReference>
<dbReference type="Gene3D" id="3.40.470.10">
    <property type="entry name" value="Uracil-DNA glycosylase-like domain"/>
    <property type="match status" value="1"/>
</dbReference>
<dbReference type="NCBIfam" id="TIGR04274">
    <property type="entry name" value="hypoxanDNAglyco"/>
    <property type="match status" value="1"/>
</dbReference>
<protein>
    <submittedName>
        <fullName evidence="2">DNA-deoxyinosine glycosylase</fullName>
        <ecNumber evidence="2">3.2.2.15</ecNumber>
    </submittedName>
</protein>
<dbReference type="Pfam" id="PF03167">
    <property type="entry name" value="UDG"/>
    <property type="match status" value="1"/>
</dbReference>
<feature type="domain" description="Uracil-DNA glycosylase-like" evidence="1">
    <location>
        <begin position="10"/>
        <end position="165"/>
    </location>
</feature>
<sequence>MAAERLTGLAAVSQPDAQVLVLGSMPGAASLKQQQYYGHPRNLFWPILSELCGFSLEQSYPARLAALQQHRIALWDVLQHCERQGSLDSAIRNETPNDFNLFLQQHPKIRLIAFNGRKAEQSFRRLVLPSLPRDLPCELLCLPSTSPANASMSPASRLEIWFQLRDQLDNS</sequence>
<dbReference type="InterPro" id="IPR026353">
    <property type="entry name" value="Hypoxan-DNA_Glyclase"/>
</dbReference>
<organism evidence="2 3">
    <name type="scientific">Alkalimonas collagenimarina</name>
    <dbReference type="NCBI Taxonomy" id="400390"/>
    <lineage>
        <taxon>Bacteria</taxon>
        <taxon>Pseudomonadati</taxon>
        <taxon>Pseudomonadota</taxon>
        <taxon>Gammaproteobacteria</taxon>
        <taxon>Alkalimonas</taxon>
    </lineage>
</organism>
<dbReference type="SMART" id="SM00987">
    <property type="entry name" value="UreE_C"/>
    <property type="match status" value="1"/>
</dbReference>
<evidence type="ECO:0000313" key="3">
    <source>
        <dbReference type="Proteomes" id="UP001231616"/>
    </source>
</evidence>